<dbReference type="GO" id="GO:0004038">
    <property type="term" value="F:allantoinase activity"/>
    <property type="evidence" value="ECO:0007669"/>
    <property type="project" value="TreeGrafter"/>
</dbReference>
<dbReference type="Proteomes" id="UP000004095">
    <property type="component" value="Unassembled WGS sequence"/>
</dbReference>
<reference evidence="3 4" key="1">
    <citation type="submission" date="2007-01" db="EMBL/GenBank/DDBJ databases">
        <authorList>
            <person name="Haygood M."/>
            <person name="Podell S."/>
            <person name="Anderson C."/>
            <person name="Hopkinson B."/>
            <person name="Roe K."/>
            <person name="Barbeau K."/>
            <person name="Gaasterland T."/>
            <person name="Ferriera S."/>
            <person name="Johnson J."/>
            <person name="Kravitz S."/>
            <person name="Beeson K."/>
            <person name="Sutton G."/>
            <person name="Rogers Y.-H."/>
            <person name="Friedman R."/>
            <person name="Frazier M."/>
            <person name="Venter J.C."/>
        </authorList>
    </citation>
    <scope>NUCLEOTIDE SEQUENCE [LARGE SCALE GENOMIC DNA]</scope>
    <source>
        <strain evidence="3 4">ATCC 23134</strain>
    </source>
</reference>
<dbReference type="SUPFAM" id="SSF51338">
    <property type="entry name" value="Composite domain of metallo-dependent hydrolases"/>
    <property type="match status" value="1"/>
</dbReference>
<dbReference type="Pfam" id="PF12890">
    <property type="entry name" value="DHOase"/>
    <property type="match status" value="1"/>
</dbReference>
<dbReference type="Gene3D" id="2.30.40.10">
    <property type="entry name" value="Urease, subunit C, domain 1"/>
    <property type="match status" value="1"/>
</dbReference>
<dbReference type="CDD" id="cd01317">
    <property type="entry name" value="DHOase_IIa"/>
    <property type="match status" value="1"/>
</dbReference>
<evidence type="ECO:0000313" key="3">
    <source>
        <dbReference type="EMBL" id="EAY28188.1"/>
    </source>
</evidence>
<dbReference type="OrthoDB" id="9765462at2"/>
<dbReference type="GO" id="GO:0004151">
    <property type="term" value="F:dihydroorotase activity"/>
    <property type="evidence" value="ECO:0007669"/>
    <property type="project" value="UniProtKB-EC"/>
</dbReference>
<gene>
    <name evidence="3" type="ORF">M23134_03449</name>
</gene>
<dbReference type="GO" id="GO:0006221">
    <property type="term" value="P:pyrimidine nucleotide biosynthetic process"/>
    <property type="evidence" value="ECO:0007669"/>
    <property type="project" value="UniProtKB-KW"/>
</dbReference>
<dbReference type="AlphaFoldDB" id="A1ZN07"/>
<name>A1ZN07_MICM2</name>
<evidence type="ECO:0000259" key="2">
    <source>
        <dbReference type="Pfam" id="PF12890"/>
    </source>
</evidence>
<dbReference type="InterPro" id="IPR032466">
    <property type="entry name" value="Metal_Hydrolase"/>
</dbReference>
<evidence type="ECO:0000313" key="4">
    <source>
        <dbReference type="Proteomes" id="UP000004095"/>
    </source>
</evidence>
<keyword evidence="3" id="KW-0378">Hydrolase</keyword>
<dbReference type="SUPFAM" id="SSF51556">
    <property type="entry name" value="Metallo-dependent hydrolases"/>
    <property type="match status" value="1"/>
</dbReference>
<dbReference type="NCBIfam" id="TIGR00857">
    <property type="entry name" value="pyrC_multi"/>
    <property type="match status" value="1"/>
</dbReference>
<dbReference type="GO" id="GO:0046872">
    <property type="term" value="F:metal ion binding"/>
    <property type="evidence" value="ECO:0007669"/>
    <property type="project" value="InterPro"/>
</dbReference>
<protein>
    <submittedName>
        <fullName evidence="3">Dihydroorotase</fullName>
        <ecNumber evidence="3">3.5.2.3</ecNumber>
    </submittedName>
</protein>
<dbReference type="PANTHER" id="PTHR43668">
    <property type="entry name" value="ALLANTOINASE"/>
    <property type="match status" value="1"/>
</dbReference>
<dbReference type="InterPro" id="IPR050138">
    <property type="entry name" value="DHOase/Allantoinase_Hydrolase"/>
</dbReference>
<dbReference type="eggNOG" id="COG0044">
    <property type="taxonomic scope" value="Bacteria"/>
</dbReference>
<dbReference type="PANTHER" id="PTHR43668:SF2">
    <property type="entry name" value="ALLANTOINASE"/>
    <property type="match status" value="1"/>
</dbReference>
<dbReference type="Gene3D" id="3.20.20.140">
    <property type="entry name" value="Metal-dependent hydrolases"/>
    <property type="match status" value="1"/>
</dbReference>
<dbReference type="RefSeq" id="WP_002698345.1">
    <property type="nucleotide sequence ID" value="NZ_AAWS01000017.1"/>
</dbReference>
<keyword evidence="4" id="KW-1185">Reference proteome</keyword>
<organism evidence="3 4">
    <name type="scientific">Microscilla marina ATCC 23134</name>
    <dbReference type="NCBI Taxonomy" id="313606"/>
    <lineage>
        <taxon>Bacteria</taxon>
        <taxon>Pseudomonadati</taxon>
        <taxon>Bacteroidota</taxon>
        <taxon>Cytophagia</taxon>
        <taxon>Cytophagales</taxon>
        <taxon>Microscillaceae</taxon>
        <taxon>Microscilla</taxon>
    </lineage>
</organism>
<feature type="domain" description="Dihydroorotase catalytic" evidence="2">
    <location>
        <begin position="61"/>
        <end position="239"/>
    </location>
</feature>
<keyword evidence="1" id="KW-0665">Pyrimidine biosynthesis</keyword>
<accession>A1ZN07</accession>
<dbReference type="InterPro" id="IPR011059">
    <property type="entry name" value="Metal-dep_hydrolase_composite"/>
</dbReference>
<dbReference type="EMBL" id="AAWS01000017">
    <property type="protein sequence ID" value="EAY28188.1"/>
    <property type="molecule type" value="Genomic_DNA"/>
</dbReference>
<sequence>MNYLIHNVEIIDKHSEFNRQRKSILIENGVITQISDISPTQSTDHLTVISGQNLQLSAGWFDMRASFCDPGFEYKETLSTGCNAAQAGGFTEVAVLPNTQPVIQTKNELAYLKSHNLRHLVQIYPIAAVSVNAEGKELTEMLDLHTHGAIAFSDGIQPVWHSDILVKTLQYLQKFDGLLINRPEDLMLTRFGTMNEGVSSTMLGLKGMPALAEEMMIRRDLDFLAYAGGKIHFSAISSARSVQLIREAKAQGLQVSCDVAAHQIAIDDAALMSFDSFLKVNPPFRGKTDIEALLEGLQDGTIDVVVSDHRPQDEESKNLEFDLAEFGALGLETAFGVLNTFGKKHLSLEDKIDKLTFRPRQILKLPQAHIKVGEEANLTLFDAQQEWTVEPKHIQSKSKNSPFLGTTLTGKPVAVFSGAQTNWQEKN</sequence>
<dbReference type="GO" id="GO:0005737">
    <property type="term" value="C:cytoplasm"/>
    <property type="evidence" value="ECO:0007669"/>
    <property type="project" value="TreeGrafter"/>
</dbReference>
<dbReference type="InterPro" id="IPR024403">
    <property type="entry name" value="DHOase_cat"/>
</dbReference>
<evidence type="ECO:0000256" key="1">
    <source>
        <dbReference type="ARBA" id="ARBA00022975"/>
    </source>
</evidence>
<dbReference type="InterPro" id="IPR004722">
    <property type="entry name" value="DHOase"/>
</dbReference>
<comment type="caution">
    <text evidence="3">The sequence shown here is derived from an EMBL/GenBank/DDBJ whole genome shotgun (WGS) entry which is preliminary data.</text>
</comment>
<proteinExistence type="predicted"/>
<dbReference type="EC" id="3.5.2.3" evidence="3"/>
<dbReference type="GO" id="GO:0006145">
    <property type="term" value="P:purine nucleobase catabolic process"/>
    <property type="evidence" value="ECO:0007669"/>
    <property type="project" value="TreeGrafter"/>
</dbReference>